<dbReference type="Proteomes" id="UP000196531">
    <property type="component" value="Unassembled WGS sequence"/>
</dbReference>
<dbReference type="GO" id="GO:0016020">
    <property type="term" value="C:membrane"/>
    <property type="evidence" value="ECO:0007669"/>
    <property type="project" value="InterPro"/>
</dbReference>
<comment type="caution">
    <text evidence="2">The sequence shown here is derived from an EMBL/GenBank/DDBJ whole genome shotgun (WGS) entry which is preliminary data.</text>
</comment>
<accession>A0A1Y5FA83</accession>
<proteinExistence type="predicted"/>
<name>A0A1Y5FA83_9BACT</name>
<evidence type="ECO:0000259" key="1">
    <source>
        <dbReference type="Pfam" id="PF04205"/>
    </source>
</evidence>
<feature type="domain" description="FMN-binding" evidence="1">
    <location>
        <begin position="93"/>
        <end position="158"/>
    </location>
</feature>
<dbReference type="InterPro" id="IPR007329">
    <property type="entry name" value="FMN-bd"/>
</dbReference>
<dbReference type="AlphaFoldDB" id="A0A1Y5FA83"/>
<evidence type="ECO:0000313" key="2">
    <source>
        <dbReference type="EMBL" id="OUR95460.1"/>
    </source>
</evidence>
<dbReference type="GO" id="GO:0010181">
    <property type="term" value="F:FMN binding"/>
    <property type="evidence" value="ECO:0007669"/>
    <property type="project" value="InterPro"/>
</dbReference>
<gene>
    <name evidence="2" type="ORF">A9Q84_16640</name>
</gene>
<dbReference type="Pfam" id="PF04205">
    <property type="entry name" value="FMN_bind"/>
    <property type="match status" value="1"/>
</dbReference>
<protein>
    <recommendedName>
        <fullName evidence="1">FMN-binding domain-containing protein</fullName>
    </recommendedName>
</protein>
<evidence type="ECO:0000313" key="3">
    <source>
        <dbReference type="Proteomes" id="UP000196531"/>
    </source>
</evidence>
<sequence>MELLTYILLIFFSLQVKASEDPILRLEFFQKHEDCIIERKYIYLDREIKTIYEREINQAFESSIIKRYQMNCLGQISKVYILSDRVRSHYQTLLIQISKERIQVLEVLKFSEPQKYQAPKSWYHKFVTRSDSEIFNIDAVTGATLTRYSTMRMAKKALFLESKNL</sequence>
<reference evidence="3" key="1">
    <citation type="journal article" date="2017" name="Proc. Natl. Acad. Sci. U.S.A.">
        <title>Simulation of Deepwater Horizon oil plume reveals substrate specialization within a complex community of hydrocarbon-degraders.</title>
        <authorList>
            <person name="Hu P."/>
            <person name="Dubinsky E.A."/>
            <person name="Probst A.J."/>
            <person name="Wang J."/>
            <person name="Sieber C.M.K."/>
            <person name="Tom L.M."/>
            <person name="Gardinali P."/>
            <person name="Banfield J.F."/>
            <person name="Atlas R.M."/>
            <person name="Andersen G.L."/>
        </authorList>
    </citation>
    <scope>NUCLEOTIDE SEQUENCE [LARGE SCALE GENOMIC DNA]</scope>
</reference>
<dbReference type="EMBL" id="MAAO01000008">
    <property type="protein sequence ID" value="OUR95460.1"/>
    <property type="molecule type" value="Genomic_DNA"/>
</dbReference>
<organism evidence="2 3">
    <name type="scientific">Halobacteriovorax marinus</name>
    <dbReference type="NCBI Taxonomy" id="97084"/>
    <lineage>
        <taxon>Bacteria</taxon>
        <taxon>Pseudomonadati</taxon>
        <taxon>Bdellovibrionota</taxon>
        <taxon>Bacteriovoracia</taxon>
        <taxon>Bacteriovoracales</taxon>
        <taxon>Halobacteriovoraceae</taxon>
        <taxon>Halobacteriovorax</taxon>
    </lineage>
</organism>